<comment type="caution">
    <text evidence="2">The sequence shown here is derived from an EMBL/GenBank/DDBJ whole genome shotgun (WGS) entry which is preliminary data.</text>
</comment>
<name>A0AAE0II77_9PEZI</name>
<dbReference type="EMBL" id="JAUEDM010000002">
    <property type="protein sequence ID" value="KAK3325537.1"/>
    <property type="molecule type" value="Genomic_DNA"/>
</dbReference>
<evidence type="ECO:0000313" key="3">
    <source>
        <dbReference type="Proteomes" id="UP001283341"/>
    </source>
</evidence>
<accession>A0AAE0II77</accession>
<feature type="compositionally biased region" description="Polar residues" evidence="1">
    <location>
        <begin position="542"/>
        <end position="552"/>
    </location>
</feature>
<feature type="compositionally biased region" description="Polar residues" evidence="1">
    <location>
        <begin position="29"/>
        <end position="43"/>
    </location>
</feature>
<reference evidence="2" key="1">
    <citation type="journal article" date="2023" name="Mol. Phylogenet. Evol.">
        <title>Genome-scale phylogeny and comparative genomics of the fungal order Sordariales.</title>
        <authorList>
            <person name="Hensen N."/>
            <person name="Bonometti L."/>
            <person name="Westerberg I."/>
            <person name="Brannstrom I.O."/>
            <person name="Guillou S."/>
            <person name="Cros-Aarteil S."/>
            <person name="Calhoun S."/>
            <person name="Haridas S."/>
            <person name="Kuo A."/>
            <person name="Mondo S."/>
            <person name="Pangilinan J."/>
            <person name="Riley R."/>
            <person name="LaButti K."/>
            <person name="Andreopoulos B."/>
            <person name="Lipzen A."/>
            <person name="Chen C."/>
            <person name="Yan M."/>
            <person name="Daum C."/>
            <person name="Ng V."/>
            <person name="Clum A."/>
            <person name="Steindorff A."/>
            <person name="Ohm R.A."/>
            <person name="Martin F."/>
            <person name="Silar P."/>
            <person name="Natvig D.O."/>
            <person name="Lalanne C."/>
            <person name="Gautier V."/>
            <person name="Ament-Velasquez S.L."/>
            <person name="Kruys A."/>
            <person name="Hutchinson M.I."/>
            <person name="Powell A.J."/>
            <person name="Barry K."/>
            <person name="Miller A.N."/>
            <person name="Grigoriev I.V."/>
            <person name="Debuchy R."/>
            <person name="Gladieux P."/>
            <person name="Hiltunen Thoren M."/>
            <person name="Johannesson H."/>
        </authorList>
    </citation>
    <scope>NUCLEOTIDE SEQUENCE</scope>
    <source>
        <strain evidence="2">CBS 118394</strain>
    </source>
</reference>
<organism evidence="2 3">
    <name type="scientific">Apodospora peruviana</name>
    <dbReference type="NCBI Taxonomy" id="516989"/>
    <lineage>
        <taxon>Eukaryota</taxon>
        <taxon>Fungi</taxon>
        <taxon>Dikarya</taxon>
        <taxon>Ascomycota</taxon>
        <taxon>Pezizomycotina</taxon>
        <taxon>Sordariomycetes</taxon>
        <taxon>Sordariomycetidae</taxon>
        <taxon>Sordariales</taxon>
        <taxon>Lasiosphaeriaceae</taxon>
        <taxon>Apodospora</taxon>
    </lineage>
</organism>
<keyword evidence="3" id="KW-1185">Reference proteome</keyword>
<evidence type="ECO:0000256" key="1">
    <source>
        <dbReference type="SAM" id="MobiDB-lite"/>
    </source>
</evidence>
<feature type="region of interest" description="Disordered" evidence="1">
    <location>
        <begin position="15"/>
        <end position="55"/>
    </location>
</feature>
<sequence>MTILAPLIAQALGRSPYDEEVFEPPSQPGPTSSSAQQYEQQYDQRGRPVNPQTRRINRDVIRSHNEVMLAIGVVEPEASWQEAQAKAESIRRHRVAEDTFAKNLVVVHEVLESTALWGVNGMRQRILIYKQYAQSPIHQLFAAHKGHQLMSWRSYLLDGLPAMVVGKLLGKLLGYMDHMNIWWPDDVTWQDYLVSYIQIHLELYSLLQRLGLEDSGTIHTFLPNWKFFIPGTSLSPVQFSPLPSSFTPGEIVRWVGALALGVAPLAVMFEYGRLSKSFMAMLQYTFNGLVPAPVNRQKERRSPLRDITPPTPGAPAATTTTAAGQPLFDEQQPRSAGDMDRIHDDATVRAGDGQPGPSDAFPVGTVRRQSTVSGREDEFASDEEENELVRAAIISIEVGPAESASNADVLGEIRPHKEGKTPHEPIYRESSFTLLPSFLAANLLTNVTGRLLTAPLEGYVLWSVAKSYMAPRGLPLELLHGPSLLGHLLPSMKWLNISFIEMIYFSLEGWSSLALTTILMGSKVSEEEWEEREKREKLVNNPAPSSSQEAST</sequence>
<protein>
    <submittedName>
        <fullName evidence="2">Uncharacterized protein</fullName>
    </submittedName>
</protein>
<gene>
    <name evidence="2" type="ORF">B0H66DRAFT_599692</name>
</gene>
<dbReference type="AlphaFoldDB" id="A0AAE0II77"/>
<reference evidence="2" key="2">
    <citation type="submission" date="2023-06" db="EMBL/GenBank/DDBJ databases">
        <authorList>
            <consortium name="Lawrence Berkeley National Laboratory"/>
            <person name="Haridas S."/>
            <person name="Hensen N."/>
            <person name="Bonometti L."/>
            <person name="Westerberg I."/>
            <person name="Brannstrom I.O."/>
            <person name="Guillou S."/>
            <person name="Cros-Aarteil S."/>
            <person name="Calhoun S."/>
            <person name="Kuo A."/>
            <person name="Mondo S."/>
            <person name="Pangilinan J."/>
            <person name="Riley R."/>
            <person name="Labutti K."/>
            <person name="Andreopoulos B."/>
            <person name="Lipzen A."/>
            <person name="Chen C."/>
            <person name="Yanf M."/>
            <person name="Daum C."/>
            <person name="Ng V."/>
            <person name="Clum A."/>
            <person name="Steindorff A."/>
            <person name="Ohm R."/>
            <person name="Martin F."/>
            <person name="Silar P."/>
            <person name="Natvig D."/>
            <person name="Lalanne C."/>
            <person name="Gautier V."/>
            <person name="Ament-Velasquez S.L."/>
            <person name="Kruys A."/>
            <person name="Hutchinson M.I."/>
            <person name="Powell A.J."/>
            <person name="Barry K."/>
            <person name="Miller A.N."/>
            <person name="Grigoriev I.V."/>
            <person name="Debuchy R."/>
            <person name="Gladieux P."/>
            <person name="Thoren M.H."/>
            <person name="Johannesson H."/>
        </authorList>
    </citation>
    <scope>NUCLEOTIDE SEQUENCE</scope>
    <source>
        <strain evidence="2">CBS 118394</strain>
    </source>
</reference>
<evidence type="ECO:0000313" key="2">
    <source>
        <dbReference type="EMBL" id="KAK3325537.1"/>
    </source>
</evidence>
<feature type="compositionally biased region" description="Low complexity" evidence="1">
    <location>
        <begin position="314"/>
        <end position="324"/>
    </location>
</feature>
<feature type="region of interest" description="Disordered" evidence="1">
    <location>
        <begin position="531"/>
        <end position="552"/>
    </location>
</feature>
<proteinExistence type="predicted"/>
<feature type="region of interest" description="Disordered" evidence="1">
    <location>
        <begin position="295"/>
        <end position="337"/>
    </location>
</feature>
<dbReference type="Proteomes" id="UP001283341">
    <property type="component" value="Unassembled WGS sequence"/>
</dbReference>